<dbReference type="Proteomes" id="UP001596099">
    <property type="component" value="Unassembled WGS sequence"/>
</dbReference>
<feature type="compositionally biased region" description="Acidic residues" evidence="1">
    <location>
        <begin position="223"/>
        <end position="237"/>
    </location>
</feature>
<feature type="compositionally biased region" description="Polar residues" evidence="1">
    <location>
        <begin position="1"/>
        <end position="10"/>
    </location>
</feature>
<feature type="region of interest" description="Disordered" evidence="1">
    <location>
        <begin position="126"/>
        <end position="270"/>
    </location>
</feature>
<reference evidence="3 4" key="1">
    <citation type="journal article" date="2019" name="Int. J. Syst. Evol. Microbiol.">
        <title>The Global Catalogue of Microorganisms (GCM) 10K type strain sequencing project: providing services to taxonomists for standard genome sequencing and annotation.</title>
        <authorList>
            <consortium name="The Broad Institute Genomics Platform"/>
            <consortium name="The Broad Institute Genome Sequencing Center for Infectious Disease"/>
            <person name="Wu L."/>
            <person name="Ma J."/>
        </authorList>
    </citation>
    <scope>NUCLEOTIDE SEQUENCE [LARGE SCALE GENOMIC DNA]</scope>
    <source>
        <strain evidence="3 4">CGMCC 1.12543</strain>
    </source>
</reference>
<organism evidence="3 4">
    <name type="scientific">Halomarina salina</name>
    <dbReference type="NCBI Taxonomy" id="1872699"/>
    <lineage>
        <taxon>Archaea</taxon>
        <taxon>Methanobacteriati</taxon>
        <taxon>Methanobacteriota</taxon>
        <taxon>Stenosarchaea group</taxon>
        <taxon>Halobacteria</taxon>
        <taxon>Halobacteriales</taxon>
        <taxon>Natronomonadaceae</taxon>
        <taxon>Halomarina</taxon>
    </lineage>
</organism>
<dbReference type="EMBL" id="JBHSQH010000001">
    <property type="protein sequence ID" value="MFC5972854.1"/>
    <property type="molecule type" value="Genomic_DNA"/>
</dbReference>
<dbReference type="CDD" id="cd11714">
    <property type="entry name" value="GINS_A_archaea"/>
    <property type="match status" value="1"/>
</dbReference>
<sequence>MNLDELQTAQSRERQTDSLQQLRESFYEDAGQFISQLREERKRASERADDPFDAPEVRRLTDDIKTAERTVEAIYERRIGKLVKQASLEAAGMAADASGLTREEQDVFETLVTTIENNRVHVLDEVIAGERQSTPTSSTPSTEIADEATSSGEETTVADDGSAPPTADASASESSGVDAADLMGSGGDAAAAHEEESSVQEVPPDATGRADDSGPAIPPDTPLETEEADVEAPEDDPTYGADPDPGGTAAASAGDATASEESRPVDRTTVRITRDVGEILGVDQRAYDLKSEDVVTLPTPNAEPLVDRDAAERLD</sequence>
<evidence type="ECO:0000256" key="1">
    <source>
        <dbReference type="SAM" id="MobiDB-lite"/>
    </source>
</evidence>
<dbReference type="InterPro" id="IPR054314">
    <property type="entry name" value="Gins51_C"/>
</dbReference>
<feature type="compositionally biased region" description="Basic and acidic residues" evidence="1">
    <location>
        <begin position="260"/>
        <end position="270"/>
    </location>
</feature>
<feature type="domain" description="Gins51 C-terminal" evidence="2">
    <location>
        <begin position="269"/>
        <end position="314"/>
    </location>
</feature>
<name>A0ABD5RR90_9EURY</name>
<comment type="caution">
    <text evidence="3">The sequence shown here is derived from an EMBL/GenBank/DDBJ whole genome shotgun (WGS) entry which is preliminary data.</text>
</comment>
<dbReference type="Gene3D" id="1.20.58.1030">
    <property type="match status" value="1"/>
</dbReference>
<dbReference type="AlphaFoldDB" id="A0ABD5RR90"/>
<feature type="compositionally biased region" description="Low complexity" evidence="1">
    <location>
        <begin position="238"/>
        <end position="259"/>
    </location>
</feature>
<gene>
    <name evidence="3" type="ORF">ACFPYI_16070</name>
</gene>
<feature type="compositionally biased region" description="Low complexity" evidence="1">
    <location>
        <begin position="133"/>
        <end position="142"/>
    </location>
</feature>
<dbReference type="Pfam" id="PF22090">
    <property type="entry name" value="Gins51_C"/>
    <property type="match status" value="1"/>
</dbReference>
<accession>A0ABD5RR90</accession>
<dbReference type="RefSeq" id="WP_247416752.1">
    <property type="nucleotide sequence ID" value="NZ_JALLGW010000001.1"/>
</dbReference>
<keyword evidence="4" id="KW-1185">Reference proteome</keyword>
<evidence type="ECO:0000259" key="2">
    <source>
        <dbReference type="Pfam" id="PF22090"/>
    </source>
</evidence>
<evidence type="ECO:0000313" key="3">
    <source>
        <dbReference type="EMBL" id="MFC5972854.1"/>
    </source>
</evidence>
<dbReference type="Gene3D" id="3.40.5.50">
    <property type="match status" value="1"/>
</dbReference>
<protein>
    <recommendedName>
        <fullName evidence="2">Gins51 C-terminal domain-containing protein</fullName>
    </recommendedName>
</protein>
<evidence type="ECO:0000313" key="4">
    <source>
        <dbReference type="Proteomes" id="UP001596099"/>
    </source>
</evidence>
<feature type="region of interest" description="Disordered" evidence="1">
    <location>
        <begin position="1"/>
        <end position="21"/>
    </location>
</feature>
<proteinExistence type="predicted"/>